<evidence type="ECO:0000256" key="1">
    <source>
        <dbReference type="ARBA" id="ARBA00022670"/>
    </source>
</evidence>
<organism evidence="4 5">
    <name type="scientific">Allacma fusca</name>
    <dbReference type="NCBI Taxonomy" id="39272"/>
    <lineage>
        <taxon>Eukaryota</taxon>
        <taxon>Metazoa</taxon>
        <taxon>Ecdysozoa</taxon>
        <taxon>Arthropoda</taxon>
        <taxon>Hexapoda</taxon>
        <taxon>Collembola</taxon>
        <taxon>Symphypleona</taxon>
        <taxon>Sminthuridae</taxon>
        <taxon>Allacma</taxon>
    </lineage>
</organism>
<comment type="caution">
    <text evidence="4">The sequence shown here is derived from an EMBL/GenBank/DDBJ whole genome shotgun (WGS) entry which is preliminary data.</text>
</comment>
<keyword evidence="2" id="KW-0720">Serine protease</keyword>
<dbReference type="AlphaFoldDB" id="A0A8J2KI48"/>
<dbReference type="PANTHER" id="PTHR43806:SF67">
    <property type="entry name" value="EGF-LIKE DOMAIN-CONTAINING PROTEIN"/>
    <property type="match status" value="1"/>
</dbReference>
<dbReference type="OrthoDB" id="1740355at2759"/>
<evidence type="ECO:0000313" key="4">
    <source>
        <dbReference type="EMBL" id="CAG7785297.1"/>
    </source>
</evidence>
<protein>
    <recommendedName>
        <fullName evidence="3">Peptidase S8/S53 domain-containing protein</fullName>
    </recommendedName>
</protein>
<dbReference type="InterPro" id="IPR050131">
    <property type="entry name" value="Peptidase_S8_subtilisin-like"/>
</dbReference>
<proteinExistence type="predicted"/>
<dbReference type="GO" id="GO:0006508">
    <property type="term" value="P:proteolysis"/>
    <property type="evidence" value="ECO:0007669"/>
    <property type="project" value="UniProtKB-KW"/>
</dbReference>
<dbReference type="EMBL" id="CAJVCH010293257">
    <property type="protein sequence ID" value="CAG7785297.1"/>
    <property type="molecule type" value="Genomic_DNA"/>
</dbReference>
<sequence length="299" mass="33127">MQCSKHHFPTVLFILTASVALKLSIVTAVVDWFDLHELKLLNENATANILVSFKFPNTSAIREEVLSNNEQHLSFTNRAEAMYLALKNHAQSTQAEILSMLRASPNFNETMRVFSFWITNQIGIQMADRTVAEQLLSLPDVEVREEPILSIHLPRTQYPLNNNKQRLSIQNYSNYQWGVKAIAAMELWERGAKGFGVTVAGIDTGVHGTHEALKENFRPEHGCWGYPKDIDIYDDIIDTWVGAGIVPVLAAGNAGPSCATIGAPATHPNAISVGAFDVSNMVSNFSSRGPSRRYEGFKP</sequence>
<keyword evidence="1" id="KW-0645">Protease</keyword>
<dbReference type="Proteomes" id="UP000708208">
    <property type="component" value="Unassembled WGS sequence"/>
</dbReference>
<gene>
    <name evidence="4" type="ORF">AFUS01_LOCUS23929</name>
</gene>
<evidence type="ECO:0000313" key="5">
    <source>
        <dbReference type="Proteomes" id="UP000708208"/>
    </source>
</evidence>
<dbReference type="GO" id="GO:0004252">
    <property type="term" value="F:serine-type endopeptidase activity"/>
    <property type="evidence" value="ECO:0007669"/>
    <property type="project" value="TreeGrafter"/>
</dbReference>
<dbReference type="Pfam" id="PF00082">
    <property type="entry name" value="Peptidase_S8"/>
    <property type="match status" value="1"/>
</dbReference>
<keyword evidence="5" id="KW-1185">Reference proteome</keyword>
<feature type="non-terminal residue" evidence="4">
    <location>
        <position position="1"/>
    </location>
</feature>
<evidence type="ECO:0000256" key="2">
    <source>
        <dbReference type="ARBA" id="ARBA00022825"/>
    </source>
</evidence>
<dbReference type="PANTHER" id="PTHR43806">
    <property type="entry name" value="PEPTIDASE S8"/>
    <property type="match status" value="1"/>
</dbReference>
<dbReference type="InterPro" id="IPR000209">
    <property type="entry name" value="Peptidase_S8/S53_dom"/>
</dbReference>
<reference evidence="4" key="1">
    <citation type="submission" date="2021-06" db="EMBL/GenBank/DDBJ databases">
        <authorList>
            <person name="Hodson N. C."/>
            <person name="Mongue J. A."/>
            <person name="Jaron S. K."/>
        </authorList>
    </citation>
    <scope>NUCLEOTIDE SEQUENCE</scope>
</reference>
<keyword evidence="2" id="KW-0378">Hydrolase</keyword>
<evidence type="ECO:0000259" key="3">
    <source>
        <dbReference type="Pfam" id="PF00082"/>
    </source>
</evidence>
<name>A0A8J2KI48_9HEXA</name>
<feature type="domain" description="Peptidase S8/S53" evidence="3">
    <location>
        <begin position="224"/>
        <end position="292"/>
    </location>
</feature>
<accession>A0A8J2KI48</accession>